<dbReference type="InterPro" id="IPR050698">
    <property type="entry name" value="MBL"/>
</dbReference>
<dbReference type="PANTHER" id="PTHR11203:SF37">
    <property type="entry name" value="INTEGRATOR COMPLEX SUBUNIT 11"/>
    <property type="match status" value="1"/>
</dbReference>
<dbReference type="GO" id="GO:0016787">
    <property type="term" value="F:hydrolase activity"/>
    <property type="evidence" value="ECO:0007669"/>
    <property type="project" value="UniProtKB-KW"/>
</dbReference>
<dbReference type="SMART" id="SM01027">
    <property type="entry name" value="Beta-Casp"/>
    <property type="match status" value="1"/>
</dbReference>
<reference evidence="4 5" key="1">
    <citation type="submission" date="2015-02" db="EMBL/GenBank/DDBJ databases">
        <title>Improved understanding of the partial-nitritation anammox process through 23 genomes representing the majority of the microbial community.</title>
        <authorList>
            <person name="Speth D.R."/>
            <person name="In T Zandt M."/>
            <person name="Guerrero Cruz S."/>
            <person name="Jetten M.S."/>
            <person name="Dutilh B.E."/>
        </authorList>
    </citation>
    <scope>NUCLEOTIDE SEQUENCE [LARGE SCALE GENOMIC DNA]</scope>
    <source>
        <strain evidence="4">OLB20</strain>
    </source>
</reference>
<sequence>MFQGPDVEDRNKEPFGFVPSEIDFVILTHAHMDHCGLIPRLVREGFAGPIYMTPPTAALSELVLLDSAKIQELEAKKQGTFEYSEAMPYTLPGILYDTRDAMKSLTMFRTEIFGKDFQPAEGITVRFVPAGHILGAASVQITISGRQLLFSGDIGRADQTIINTFSNGTSFSPEYITMESLYGGIEHPDRNETLNELISVITKTTERDGNVIIPCFAIHRTQELLEILSIAFDQGRINGDVQVYIDSPMAIRATKIYTQFSGYFNDRTDHFGVITEYSAENSRKPRTAKRQSNRRFDFDQLRYIRTHKKSLRLASATKSIIIAGSGMAEGGRIMHHIASHAPDTNSSLVFVGFQAEQTTGRSLVDGASQISINKKDVQVRAGVHYLRGFSAHADSPTLQQWLSLYDLKRLKQAFLVHAEPERSEALASILTNDGVPAHIPDWKQSITL</sequence>
<keyword evidence="1 4" id="KW-0378">Hydrolase</keyword>
<dbReference type="PATRIC" id="fig|1617426.3.peg.648"/>
<dbReference type="EMBL" id="JYNZ01000003">
    <property type="protein sequence ID" value="KXK26644.1"/>
    <property type="molecule type" value="Genomic_DNA"/>
</dbReference>
<evidence type="ECO:0000259" key="3">
    <source>
        <dbReference type="SMART" id="SM01027"/>
    </source>
</evidence>
<accession>A0A136LY97</accession>
<dbReference type="InterPro" id="IPR001279">
    <property type="entry name" value="Metallo-B-lactamas"/>
</dbReference>
<dbReference type="InterPro" id="IPR022712">
    <property type="entry name" value="Beta_Casp"/>
</dbReference>
<dbReference type="GO" id="GO:0004521">
    <property type="term" value="F:RNA endonuclease activity"/>
    <property type="evidence" value="ECO:0007669"/>
    <property type="project" value="TreeGrafter"/>
</dbReference>
<evidence type="ECO:0000256" key="1">
    <source>
        <dbReference type="ARBA" id="ARBA00022801"/>
    </source>
</evidence>
<name>A0A136LY97_9BACT</name>
<dbReference type="InterPro" id="IPR036866">
    <property type="entry name" value="RibonucZ/Hydroxyglut_hydro"/>
</dbReference>
<evidence type="ECO:0000313" key="4">
    <source>
        <dbReference type="EMBL" id="KXK26644.1"/>
    </source>
</evidence>
<dbReference type="Proteomes" id="UP000070457">
    <property type="component" value="Unassembled WGS sequence"/>
</dbReference>
<evidence type="ECO:0000259" key="2">
    <source>
        <dbReference type="SMART" id="SM00849"/>
    </source>
</evidence>
<feature type="domain" description="Metallo-beta-lactamase" evidence="2">
    <location>
        <begin position="12"/>
        <end position="185"/>
    </location>
</feature>
<protein>
    <submittedName>
        <fullName evidence="4">Ribonuclease</fullName>
        <ecNumber evidence="4">3.1.-.-</ecNumber>
    </submittedName>
</protein>
<dbReference type="AlphaFoldDB" id="A0A136LY97"/>
<dbReference type="SUPFAM" id="SSF56281">
    <property type="entry name" value="Metallo-hydrolase/oxidoreductase"/>
    <property type="match status" value="1"/>
</dbReference>
<dbReference type="Pfam" id="PF10996">
    <property type="entry name" value="Beta-Casp"/>
    <property type="match status" value="1"/>
</dbReference>
<evidence type="ECO:0000313" key="5">
    <source>
        <dbReference type="Proteomes" id="UP000070457"/>
    </source>
</evidence>
<dbReference type="Pfam" id="PF07521">
    <property type="entry name" value="RMMBL"/>
    <property type="match status" value="1"/>
</dbReference>
<gene>
    <name evidence="4" type="ORF">TR69_WS6001000651</name>
</gene>
<dbReference type="Gene3D" id="3.40.50.10890">
    <property type="match status" value="1"/>
</dbReference>
<dbReference type="Gene3D" id="3.60.15.10">
    <property type="entry name" value="Ribonuclease Z/Hydroxyacylglutathione hydrolase-like"/>
    <property type="match status" value="1"/>
</dbReference>
<dbReference type="Pfam" id="PF00753">
    <property type="entry name" value="Lactamase_B"/>
    <property type="match status" value="1"/>
</dbReference>
<dbReference type="CDD" id="cd16295">
    <property type="entry name" value="TTHA0252-CPSF-like_MBL-fold"/>
    <property type="match status" value="1"/>
</dbReference>
<dbReference type="PANTHER" id="PTHR11203">
    <property type="entry name" value="CLEAVAGE AND POLYADENYLATION SPECIFICITY FACTOR FAMILY MEMBER"/>
    <property type="match status" value="1"/>
</dbReference>
<feature type="domain" description="Beta-Casp" evidence="3">
    <location>
        <begin position="221"/>
        <end position="363"/>
    </location>
</feature>
<dbReference type="EC" id="3.1.-.-" evidence="4"/>
<dbReference type="STRING" id="1617426.TR69_WS6001000651"/>
<dbReference type="SMART" id="SM00849">
    <property type="entry name" value="Lactamase_B"/>
    <property type="match status" value="1"/>
</dbReference>
<comment type="caution">
    <text evidence="4">The sequence shown here is derived from an EMBL/GenBank/DDBJ whole genome shotgun (WGS) entry which is preliminary data.</text>
</comment>
<organism evidence="4 5">
    <name type="scientific">candidate division WS6 bacterium OLB20</name>
    <dbReference type="NCBI Taxonomy" id="1617426"/>
    <lineage>
        <taxon>Bacteria</taxon>
        <taxon>Candidatus Dojkabacteria</taxon>
    </lineage>
</organism>
<proteinExistence type="predicted"/>
<dbReference type="InterPro" id="IPR011108">
    <property type="entry name" value="RMMBL"/>
</dbReference>